<comment type="caution">
    <text evidence="1">The sequence shown here is derived from an EMBL/GenBank/DDBJ whole genome shotgun (WGS) entry which is preliminary data.</text>
</comment>
<evidence type="ECO:0000313" key="1">
    <source>
        <dbReference type="EMBL" id="KAI8023979.1"/>
    </source>
</evidence>
<reference evidence="1 2" key="1">
    <citation type="journal article" date="2022" name="Plant J.">
        <title>Chromosome-level genome of Camellia lanceoleosa provides a valuable resource for understanding genome evolution and self-incompatibility.</title>
        <authorList>
            <person name="Gong W."/>
            <person name="Xiao S."/>
            <person name="Wang L."/>
            <person name="Liao Z."/>
            <person name="Chang Y."/>
            <person name="Mo W."/>
            <person name="Hu G."/>
            <person name="Li W."/>
            <person name="Zhao G."/>
            <person name="Zhu H."/>
            <person name="Hu X."/>
            <person name="Ji K."/>
            <person name="Xiang X."/>
            <person name="Song Q."/>
            <person name="Yuan D."/>
            <person name="Jin S."/>
            <person name="Zhang L."/>
        </authorList>
    </citation>
    <scope>NUCLEOTIDE SEQUENCE [LARGE SCALE GENOMIC DNA]</scope>
    <source>
        <strain evidence="1">SQ_2022a</strain>
    </source>
</reference>
<name>A0ACC0IG75_9ERIC</name>
<dbReference type="Proteomes" id="UP001060215">
    <property type="component" value="Chromosome 6"/>
</dbReference>
<proteinExistence type="predicted"/>
<protein>
    <submittedName>
        <fullName evidence="1">ADP-ribosylation factor GTPase-activating protein AGD14</fullName>
    </submittedName>
</protein>
<sequence>MANRVKEDEKNERIIRNLLKLADNRRCINCNNLGPQYVCTNFWTFVCTTCSGVHREFTHRVKSVSMAKFTTQEVSALQGGGNARAKEIYLKEWDSQRHSVPDTSNAERLRDFIKHVYVDRRYTGERSFDKPPRVKMGEAEDSYEGRRTDTYQGGRSPPYEDTYERRYSDRPSPGGRSDDRNYRNSYGERSPGYDQESRQYGDFKRSPGRAEIINDWRREERFGNGRRSEDGRISDGSSKMEGRSPDHQKDVNISSPPMVRPVRDILGENVSPLRVIEPPKANGGGVTDGSRTQRTASSSSLASSNGNPAELKRENSGILIDFDAVPEPPTAAIPQTQQTAMGQSVVQPTTSSNSDNWAYFDSAPEVKISQAPANANSLESVLSQLTVPASVPVQTTGFPGANMSALPSAHNSLGAPVGHMSISLFGDNAPAAVPVDNLTNFPPVNAPVAAPVGIPPFGIGAPVASTANKSTTFSSGLPSNGANSFVKVADGGQWPNMLPHQPSLFPATGSQPTAQPFTPPVSGSSNNQPWNLSIASNPQGPLSIPSAQTSQALSKPAPDGTSQSSSTEVKPSGRTELPENLFAATYPSPVPVPAWQTGPPQGYGFNMQYNNTAMPMSTFPHSSKSTNPFDLNNELSPVQAPMFPSMASFHGALPNVTAPAGLLSTSSLGTPLTSSMPSQSSYPSAMPAQAPSFTYAVPPSAYMGQQMPRNLPPRQQGVMGFSNEGATFGSSILNQQHQQLGGIYSAPAPQNTFSTVGGNPFG</sequence>
<keyword evidence="2" id="KW-1185">Reference proteome</keyword>
<dbReference type="EMBL" id="CM045763">
    <property type="protein sequence ID" value="KAI8023979.1"/>
    <property type="molecule type" value="Genomic_DNA"/>
</dbReference>
<gene>
    <name evidence="1" type="ORF">LOK49_LG03G01423</name>
</gene>
<organism evidence="1 2">
    <name type="scientific">Camellia lanceoleosa</name>
    <dbReference type="NCBI Taxonomy" id="1840588"/>
    <lineage>
        <taxon>Eukaryota</taxon>
        <taxon>Viridiplantae</taxon>
        <taxon>Streptophyta</taxon>
        <taxon>Embryophyta</taxon>
        <taxon>Tracheophyta</taxon>
        <taxon>Spermatophyta</taxon>
        <taxon>Magnoliopsida</taxon>
        <taxon>eudicotyledons</taxon>
        <taxon>Gunneridae</taxon>
        <taxon>Pentapetalae</taxon>
        <taxon>asterids</taxon>
        <taxon>Ericales</taxon>
        <taxon>Theaceae</taxon>
        <taxon>Camellia</taxon>
    </lineage>
</organism>
<accession>A0ACC0IG75</accession>
<evidence type="ECO:0000313" key="2">
    <source>
        <dbReference type="Proteomes" id="UP001060215"/>
    </source>
</evidence>